<dbReference type="EMBL" id="FMZM01000001">
    <property type="protein sequence ID" value="SDC05434.1"/>
    <property type="molecule type" value="Genomic_DNA"/>
</dbReference>
<evidence type="ECO:0000313" key="2">
    <source>
        <dbReference type="Proteomes" id="UP000199034"/>
    </source>
</evidence>
<accession>A0A1G6IG45</accession>
<proteinExistence type="predicted"/>
<dbReference type="InterPro" id="IPR011009">
    <property type="entry name" value="Kinase-like_dom_sf"/>
</dbReference>
<organism evidence="1 2">
    <name type="scientific">Nocardioides lianchengensis</name>
    <dbReference type="NCBI Taxonomy" id="1045774"/>
    <lineage>
        <taxon>Bacteria</taxon>
        <taxon>Bacillati</taxon>
        <taxon>Actinomycetota</taxon>
        <taxon>Actinomycetes</taxon>
        <taxon>Propionibacteriales</taxon>
        <taxon>Nocardioidaceae</taxon>
        <taxon>Nocardioides</taxon>
    </lineage>
</organism>
<gene>
    <name evidence="1" type="ORF">SAMN05421872_101171</name>
</gene>
<dbReference type="STRING" id="1045774.SAMN05421872_101171"/>
<protein>
    <recommendedName>
        <fullName evidence="3">Phosphotransferase enzyme family protein</fullName>
    </recommendedName>
</protein>
<dbReference type="AlphaFoldDB" id="A0A1G6IG45"/>
<evidence type="ECO:0000313" key="1">
    <source>
        <dbReference type="EMBL" id="SDC05434.1"/>
    </source>
</evidence>
<evidence type="ECO:0008006" key="3">
    <source>
        <dbReference type="Google" id="ProtNLM"/>
    </source>
</evidence>
<dbReference type="SUPFAM" id="SSF56112">
    <property type="entry name" value="Protein kinase-like (PK-like)"/>
    <property type="match status" value="1"/>
</dbReference>
<dbReference type="Proteomes" id="UP000199034">
    <property type="component" value="Unassembled WGS sequence"/>
</dbReference>
<keyword evidence="2" id="KW-1185">Reference proteome</keyword>
<reference evidence="2" key="1">
    <citation type="submission" date="2016-10" db="EMBL/GenBank/DDBJ databases">
        <authorList>
            <person name="Varghese N."/>
            <person name="Submissions S."/>
        </authorList>
    </citation>
    <scope>NUCLEOTIDE SEQUENCE [LARGE SCALE GENOMIC DNA]</scope>
    <source>
        <strain evidence="2">CGMCC 4.6858</strain>
    </source>
</reference>
<dbReference type="RefSeq" id="WP_170866890.1">
    <property type="nucleotide sequence ID" value="NZ_FMZM01000001.1"/>
</dbReference>
<name>A0A1G6IG45_9ACTN</name>
<sequence>MGEERWTDEAWRAAAHGWIEQRLTGLGLTRTGEVEQPHVAPWSTVLRVPTDAGAVFFKANDDQLRHEAALVGLLASRVPERVPPLLAVDVDRGWMLMSDAGETLREVVPRERSLDRWYDALDAVARIQLAVEDDVEDLLALGVPDHRLAGVPAGYARLMDEIDAEPRFRRAQGYVEELCAELASYGVPDTVQHDDLHDAQVFVQGDRQLVMDWGDACVSQPFCVLSVALEGVIAWGVDDVEDSVDTTPFRDAYLAPWAERLPGVDLAAAVVPALRLGWAVRAVNGHVPEDGDRTLTRLRMFLDGRV</sequence>